<proteinExistence type="predicted"/>
<feature type="transmembrane region" description="Helical" evidence="1">
    <location>
        <begin position="25"/>
        <end position="46"/>
    </location>
</feature>
<comment type="caution">
    <text evidence="3">The sequence shown here is derived from an EMBL/GenBank/DDBJ whole genome shotgun (WGS) entry which is preliminary data.</text>
</comment>
<feature type="domain" description="DUF4190" evidence="2">
    <location>
        <begin position="235"/>
        <end position="287"/>
    </location>
</feature>
<keyword evidence="1" id="KW-0812">Transmembrane</keyword>
<dbReference type="Proteomes" id="UP000295511">
    <property type="component" value="Unassembled WGS sequence"/>
</dbReference>
<dbReference type="OrthoDB" id="4374883at2"/>
<dbReference type="AlphaFoldDB" id="A0A4R5KCJ0"/>
<keyword evidence="1" id="KW-0472">Membrane</keyword>
<dbReference type="InterPro" id="IPR025241">
    <property type="entry name" value="DUF4190"/>
</dbReference>
<feature type="transmembrane region" description="Helical" evidence="1">
    <location>
        <begin position="85"/>
        <end position="105"/>
    </location>
</feature>
<dbReference type="Pfam" id="PF13828">
    <property type="entry name" value="DUF4190"/>
    <property type="match status" value="1"/>
</dbReference>
<reference evidence="3 4" key="1">
    <citation type="submission" date="2019-03" db="EMBL/GenBank/DDBJ databases">
        <title>Whole genome sequence of Arthrobacter sp JH1-1.</title>
        <authorList>
            <person name="Trinh H.N."/>
        </authorList>
    </citation>
    <scope>NUCLEOTIDE SEQUENCE [LARGE SCALE GENOMIC DNA]</scope>
    <source>
        <strain evidence="3 4">JH1-1</strain>
    </source>
</reference>
<dbReference type="EMBL" id="SMRU01000021">
    <property type="protein sequence ID" value="TDF92876.1"/>
    <property type="molecule type" value="Genomic_DNA"/>
</dbReference>
<feature type="transmembrane region" description="Helical" evidence="1">
    <location>
        <begin position="58"/>
        <end position="79"/>
    </location>
</feature>
<feature type="transmembrane region" description="Helical" evidence="1">
    <location>
        <begin position="234"/>
        <end position="257"/>
    </location>
</feature>
<evidence type="ECO:0000259" key="2">
    <source>
        <dbReference type="Pfam" id="PF13828"/>
    </source>
</evidence>
<feature type="transmembrane region" description="Helical" evidence="1">
    <location>
        <begin position="150"/>
        <end position="170"/>
    </location>
</feature>
<accession>A0A4R5KCJ0</accession>
<protein>
    <submittedName>
        <fullName evidence="3">DUF4190 domain-containing protein</fullName>
    </submittedName>
</protein>
<feature type="transmembrane region" description="Helical" evidence="1">
    <location>
        <begin position="117"/>
        <end position="138"/>
    </location>
</feature>
<keyword evidence="1" id="KW-1133">Transmembrane helix</keyword>
<feature type="transmembrane region" description="Helical" evidence="1">
    <location>
        <begin position="182"/>
        <end position="201"/>
    </location>
</feature>
<organism evidence="3 4">
    <name type="scientific">Arthrobacter terricola</name>
    <dbReference type="NCBI Taxonomy" id="2547396"/>
    <lineage>
        <taxon>Bacteria</taxon>
        <taxon>Bacillati</taxon>
        <taxon>Actinomycetota</taxon>
        <taxon>Actinomycetes</taxon>
        <taxon>Micrococcales</taxon>
        <taxon>Micrococcaceae</taxon>
        <taxon>Arthrobacter</taxon>
    </lineage>
</organism>
<evidence type="ECO:0000313" key="4">
    <source>
        <dbReference type="Proteomes" id="UP000295511"/>
    </source>
</evidence>
<evidence type="ECO:0000256" key="1">
    <source>
        <dbReference type="SAM" id="Phobius"/>
    </source>
</evidence>
<name>A0A4R5KCJ0_9MICC</name>
<dbReference type="RefSeq" id="WP_133205453.1">
    <property type="nucleotide sequence ID" value="NZ_SMRU01000021.1"/>
</dbReference>
<feature type="transmembrane region" description="Helical" evidence="1">
    <location>
        <begin position="269"/>
        <end position="295"/>
    </location>
</feature>
<evidence type="ECO:0000313" key="3">
    <source>
        <dbReference type="EMBL" id="TDF92876.1"/>
    </source>
</evidence>
<gene>
    <name evidence="3" type="ORF">E1809_17100</name>
</gene>
<keyword evidence="4" id="KW-1185">Reference proteome</keyword>
<sequence length="304" mass="31797">MTEDSTSLIARPDAPEAVPNGNPGILRVLAGAAIVVVSWQILFYLISPLIQAFGYQSATAISYTLLAFRFIIVLGGFYLAAKKKILTLPAGILVLLGLVLANLAALPGFPFSYVSTYGAIGLAGPVAVYASFTALHFASWLVLRGRPARSYLVLIPVAVIIGLIALLGNLSSSRITWTLPPYAGPLVALTCIGGAWLAALVDPRRNEVPAKVERAPRAYATNPTVTTPGPTNGMAIASLIVVFFNSVVGLILGHVALSQIKRSGQAGRGLALAAVIIGWIATGLAVITVVVYLIILGTTASHYR</sequence>